<protein>
    <submittedName>
        <fullName evidence="2">Uncharacterized protein</fullName>
    </submittedName>
</protein>
<dbReference type="EMBL" id="CP108482">
    <property type="protein sequence ID" value="WUS60878.1"/>
    <property type="molecule type" value="Genomic_DNA"/>
</dbReference>
<dbReference type="RefSeq" id="WP_329493020.1">
    <property type="nucleotide sequence ID" value="NZ_CP108460.1"/>
</dbReference>
<proteinExistence type="predicted"/>
<accession>A0ABZ1WJ26</accession>
<keyword evidence="3" id="KW-1185">Reference proteome</keyword>
<organism evidence="2 3">
    <name type="scientific">Kitasatospora herbaricolor</name>
    <dbReference type="NCBI Taxonomy" id="68217"/>
    <lineage>
        <taxon>Bacteria</taxon>
        <taxon>Bacillati</taxon>
        <taxon>Actinomycetota</taxon>
        <taxon>Actinomycetes</taxon>
        <taxon>Kitasatosporales</taxon>
        <taxon>Streptomycetaceae</taxon>
        <taxon>Kitasatospora</taxon>
    </lineage>
</organism>
<dbReference type="Proteomes" id="UP001432014">
    <property type="component" value="Chromosome"/>
</dbReference>
<evidence type="ECO:0000313" key="3">
    <source>
        <dbReference type="Proteomes" id="UP001432014"/>
    </source>
</evidence>
<gene>
    <name evidence="2" type="ORF">OG469_38540</name>
</gene>
<name>A0ABZ1WJ26_9ACTN</name>
<feature type="signal peptide" evidence="1">
    <location>
        <begin position="1"/>
        <end position="27"/>
    </location>
</feature>
<feature type="chain" id="PRO_5046409782" evidence="1">
    <location>
        <begin position="28"/>
        <end position="82"/>
    </location>
</feature>
<reference evidence="2 3" key="1">
    <citation type="submission" date="2022-10" db="EMBL/GenBank/DDBJ databases">
        <title>The complete genomes of actinobacterial strains from the NBC collection.</title>
        <authorList>
            <person name="Joergensen T.S."/>
            <person name="Alvarez Arevalo M."/>
            <person name="Sterndorff E.B."/>
            <person name="Faurdal D."/>
            <person name="Vuksanovic O."/>
            <person name="Mourched A.-S."/>
            <person name="Charusanti P."/>
            <person name="Shaw S."/>
            <person name="Blin K."/>
            <person name="Weber T."/>
        </authorList>
    </citation>
    <scope>NUCLEOTIDE SEQUENCE [LARGE SCALE GENOMIC DNA]</scope>
    <source>
        <strain evidence="2 3">NBC_01247</strain>
    </source>
</reference>
<sequence length="82" mass="8285">MNKIRNAAVVASALAAVLAVAPAAAGASDKPVVVGKTCSNRGGLFYCGFAYGSGETIMKTSKGEARFVIGLDHAVWSVIGGR</sequence>
<evidence type="ECO:0000256" key="1">
    <source>
        <dbReference type="SAM" id="SignalP"/>
    </source>
</evidence>
<evidence type="ECO:0000313" key="2">
    <source>
        <dbReference type="EMBL" id="WUS60878.1"/>
    </source>
</evidence>
<keyword evidence="1" id="KW-0732">Signal</keyword>